<keyword evidence="2" id="KW-1185">Reference proteome</keyword>
<evidence type="ECO:0000313" key="2">
    <source>
        <dbReference type="Proteomes" id="UP000295257"/>
    </source>
</evidence>
<organism evidence="1 2">
    <name type="scientific">Companilactobacillus farciminis</name>
    <dbReference type="NCBI Taxonomy" id="1612"/>
    <lineage>
        <taxon>Bacteria</taxon>
        <taxon>Bacillati</taxon>
        <taxon>Bacillota</taxon>
        <taxon>Bacilli</taxon>
        <taxon>Lactobacillales</taxon>
        <taxon>Lactobacillaceae</taxon>
        <taxon>Companilactobacillus</taxon>
    </lineage>
</organism>
<reference evidence="1 2" key="1">
    <citation type="journal article" date="2019" name="Appl. Microbiol. Biotechnol.">
        <title>Uncovering carbohydrate metabolism through a genotype-phenotype association study of 56 lactic acid bacteria genomes.</title>
        <authorList>
            <person name="Buron-Moles G."/>
            <person name="Chailyan A."/>
            <person name="Dolejs I."/>
            <person name="Forster J."/>
            <person name="Miks M.H."/>
        </authorList>
    </citation>
    <scope>NUCLEOTIDE SEQUENCE [LARGE SCALE GENOMIC DNA]</scope>
    <source>
        <strain evidence="1 2">ATCC 29644</strain>
    </source>
</reference>
<comment type="caution">
    <text evidence="1">The sequence shown here is derived from an EMBL/GenBank/DDBJ whole genome shotgun (WGS) entry which is preliminary data.</text>
</comment>
<sequence length="94" mass="10795">MENIPINNNVNAQKALDTAMSKTLREFKFNETDHQLVNPTATELIDKFLKVNSDALTSLLLDNFKASLHEEFYLDSCKQVAEHYGLKESMFDQK</sequence>
<gene>
    <name evidence="1" type="ORF">C5L30_000270</name>
</gene>
<evidence type="ECO:0000313" key="1">
    <source>
        <dbReference type="EMBL" id="TDG74554.1"/>
    </source>
</evidence>
<proteinExistence type="predicted"/>
<protein>
    <submittedName>
        <fullName evidence="1">Uncharacterized protein</fullName>
    </submittedName>
</protein>
<name>A0A4R5NK08_9LACO</name>
<dbReference type="Proteomes" id="UP000295257">
    <property type="component" value="Unassembled WGS sequence"/>
</dbReference>
<dbReference type="RefSeq" id="WP_010019239.1">
    <property type="nucleotide sequence ID" value="NZ_CAJJMR010000002.1"/>
</dbReference>
<dbReference type="AlphaFoldDB" id="A0A4R5NK08"/>
<dbReference type="OrthoDB" id="2311198at2"/>
<dbReference type="EMBL" id="PUFN01000004">
    <property type="protein sequence ID" value="TDG74554.1"/>
    <property type="molecule type" value="Genomic_DNA"/>
</dbReference>
<accession>A0A4R5NK08</accession>